<keyword evidence="4 5" id="KW-0472">Membrane</keyword>
<dbReference type="GO" id="GO:0043953">
    <property type="term" value="P:protein transport by the Tat complex"/>
    <property type="evidence" value="ECO:0007669"/>
    <property type="project" value="UniProtKB-UniRule"/>
</dbReference>
<comment type="subcellular location">
    <subcellularLocation>
        <location evidence="5">Cell membrane</location>
        <topology evidence="5">Multi-pass membrane protein</topology>
    </subcellularLocation>
    <subcellularLocation>
        <location evidence="1">Membrane</location>
        <topology evidence="1">Multi-pass membrane protein</topology>
    </subcellularLocation>
</comment>
<dbReference type="NCBIfam" id="TIGR00945">
    <property type="entry name" value="tatC"/>
    <property type="match status" value="1"/>
</dbReference>
<comment type="function">
    <text evidence="5">Part of the twin-arginine translocation (Tat) system that transports large folded proteins containing a characteristic twin-arginine motif in their signal peptide across membranes.</text>
</comment>
<feature type="transmembrane region" description="Helical" evidence="5">
    <location>
        <begin position="118"/>
        <end position="145"/>
    </location>
</feature>
<gene>
    <name evidence="5 6" type="primary">tatC</name>
    <name evidence="6" type="ORF">WPS_01960</name>
</gene>
<evidence type="ECO:0000256" key="5">
    <source>
        <dbReference type="HAMAP-Rule" id="MF_00902"/>
    </source>
</evidence>
<sequence length="258" mass="28726">MLAERPVGAREPDAEWDQKEMPFTEHLRELRNRLAICVATVLGLAVLLLWPAQQAIRPLTRLYFGDKVVLHAFGPTDAVWAIFKFAIYGAIVLGLPMLLYQIWMFVVPAVHPKTRRAVYSYIAPSFGLALAGVAFAHVFVIPRVVSALIGITSSIADPTFGIESTINFVLLLFLAFALVFQTPVVMLLLARIGLVNSTMLRTYRRYIIFGMLVTGGVLAPDGNPATMMLIATPMYVLFEAAIWLIVFMEGRWKREAEA</sequence>
<evidence type="ECO:0000313" key="7">
    <source>
        <dbReference type="Proteomes" id="UP001317532"/>
    </source>
</evidence>
<feature type="transmembrane region" description="Helical" evidence="5">
    <location>
        <begin position="34"/>
        <end position="52"/>
    </location>
</feature>
<proteinExistence type="inferred from homology"/>
<dbReference type="PRINTS" id="PR01840">
    <property type="entry name" value="TATCFAMILY"/>
</dbReference>
<comment type="similarity">
    <text evidence="5">Belongs to the TatC family.</text>
</comment>
<evidence type="ECO:0000256" key="2">
    <source>
        <dbReference type="ARBA" id="ARBA00022692"/>
    </source>
</evidence>
<dbReference type="GO" id="GO:0065002">
    <property type="term" value="P:intracellular protein transmembrane transport"/>
    <property type="evidence" value="ECO:0007669"/>
    <property type="project" value="TreeGrafter"/>
</dbReference>
<dbReference type="AlphaFoldDB" id="A0AAN2C7G8"/>
<keyword evidence="5" id="KW-0653">Protein transport</keyword>
<protein>
    <recommendedName>
        <fullName evidence="5">Sec-independent protein translocase protein TatC</fullName>
    </recommendedName>
</protein>
<keyword evidence="2 5" id="KW-0812">Transmembrane</keyword>
<evidence type="ECO:0000313" key="6">
    <source>
        <dbReference type="EMBL" id="BDE04920.1"/>
    </source>
</evidence>
<comment type="subunit">
    <text evidence="5">Forms a complex with TatA.</text>
</comment>
<dbReference type="InterPro" id="IPR002033">
    <property type="entry name" value="TatC"/>
</dbReference>
<keyword evidence="7" id="KW-1185">Reference proteome</keyword>
<keyword evidence="5" id="KW-0813">Transport</keyword>
<evidence type="ECO:0000256" key="4">
    <source>
        <dbReference type="ARBA" id="ARBA00023136"/>
    </source>
</evidence>
<dbReference type="Pfam" id="PF00902">
    <property type="entry name" value="TatC"/>
    <property type="match status" value="1"/>
</dbReference>
<keyword evidence="3 5" id="KW-1133">Transmembrane helix</keyword>
<name>A0AAN2C7G8_UNVUL</name>
<dbReference type="PANTHER" id="PTHR30371:SF0">
    <property type="entry name" value="SEC-INDEPENDENT PROTEIN TRANSLOCASE PROTEIN TATC, CHLOROPLASTIC-RELATED"/>
    <property type="match status" value="1"/>
</dbReference>
<feature type="transmembrane region" description="Helical" evidence="5">
    <location>
        <begin position="165"/>
        <end position="190"/>
    </location>
</feature>
<keyword evidence="5" id="KW-1003">Cell membrane</keyword>
<organism evidence="6 7">
    <name type="scientific">Vulcanimicrobium alpinum</name>
    <dbReference type="NCBI Taxonomy" id="3016050"/>
    <lineage>
        <taxon>Bacteria</taxon>
        <taxon>Bacillati</taxon>
        <taxon>Vulcanimicrobiota</taxon>
        <taxon>Vulcanimicrobiia</taxon>
        <taxon>Vulcanimicrobiales</taxon>
        <taxon>Vulcanimicrobiaceae</taxon>
        <taxon>Vulcanimicrobium</taxon>
    </lineage>
</organism>
<dbReference type="GO" id="GO:0033281">
    <property type="term" value="C:TAT protein transport complex"/>
    <property type="evidence" value="ECO:0007669"/>
    <property type="project" value="UniProtKB-UniRule"/>
</dbReference>
<accession>A0AAN2C7G8</accession>
<dbReference type="GO" id="GO:0009977">
    <property type="term" value="F:proton motive force dependent protein transmembrane transporter activity"/>
    <property type="evidence" value="ECO:0007669"/>
    <property type="project" value="TreeGrafter"/>
</dbReference>
<dbReference type="PANTHER" id="PTHR30371">
    <property type="entry name" value="SEC-INDEPENDENT PROTEIN TRANSLOCASE PROTEIN TATC"/>
    <property type="match status" value="1"/>
</dbReference>
<dbReference type="Proteomes" id="UP001317532">
    <property type="component" value="Chromosome"/>
</dbReference>
<feature type="transmembrane region" description="Helical" evidence="5">
    <location>
        <begin position="202"/>
        <end position="219"/>
    </location>
</feature>
<feature type="transmembrane region" description="Helical" evidence="5">
    <location>
        <begin position="85"/>
        <end position="106"/>
    </location>
</feature>
<dbReference type="RefSeq" id="WP_317996000.1">
    <property type="nucleotide sequence ID" value="NZ_AP025523.1"/>
</dbReference>
<evidence type="ECO:0000256" key="1">
    <source>
        <dbReference type="ARBA" id="ARBA00004141"/>
    </source>
</evidence>
<dbReference type="KEGG" id="vab:WPS_01960"/>
<dbReference type="EMBL" id="AP025523">
    <property type="protein sequence ID" value="BDE04920.1"/>
    <property type="molecule type" value="Genomic_DNA"/>
</dbReference>
<dbReference type="HAMAP" id="MF_00902">
    <property type="entry name" value="TatC"/>
    <property type="match status" value="1"/>
</dbReference>
<keyword evidence="5" id="KW-0811">Translocation</keyword>
<evidence type="ECO:0000256" key="3">
    <source>
        <dbReference type="ARBA" id="ARBA00022989"/>
    </source>
</evidence>
<reference evidence="6 7" key="1">
    <citation type="journal article" date="2022" name="ISME Commun">
        <title>Vulcanimicrobium alpinus gen. nov. sp. nov., the first cultivated representative of the candidate phylum 'Eremiobacterota', is a metabolically versatile aerobic anoxygenic phototroph.</title>
        <authorList>
            <person name="Yabe S."/>
            <person name="Muto K."/>
            <person name="Abe K."/>
            <person name="Yokota A."/>
            <person name="Staudigel H."/>
            <person name="Tebo B.M."/>
        </authorList>
    </citation>
    <scope>NUCLEOTIDE SEQUENCE [LARGE SCALE GENOMIC DNA]</scope>
    <source>
        <strain evidence="6 7">WC8-2</strain>
    </source>
</reference>
<feature type="transmembrane region" description="Helical" evidence="5">
    <location>
        <begin position="225"/>
        <end position="246"/>
    </location>
</feature>